<feature type="region of interest" description="Disordered" evidence="2">
    <location>
        <begin position="1"/>
        <end position="32"/>
    </location>
</feature>
<keyword evidence="4" id="KW-1185">Reference proteome</keyword>
<dbReference type="Proteomes" id="UP001054821">
    <property type="component" value="Chromosome 3"/>
</dbReference>
<gene>
    <name evidence="3" type="ORF">L3X38_018268</name>
</gene>
<evidence type="ECO:0000256" key="2">
    <source>
        <dbReference type="SAM" id="MobiDB-lite"/>
    </source>
</evidence>
<protein>
    <submittedName>
        <fullName evidence="3">Uncharacterized protein</fullName>
    </submittedName>
</protein>
<feature type="coiled-coil region" evidence="1">
    <location>
        <begin position="101"/>
        <end position="140"/>
    </location>
</feature>
<accession>A0AAD4W9E5</accession>
<proteinExistence type="predicted"/>
<keyword evidence="1" id="KW-0175">Coiled coil</keyword>
<evidence type="ECO:0000313" key="4">
    <source>
        <dbReference type="Proteomes" id="UP001054821"/>
    </source>
</evidence>
<dbReference type="AlphaFoldDB" id="A0AAD4W9E5"/>
<comment type="caution">
    <text evidence="3">The sequence shown here is derived from an EMBL/GenBank/DDBJ whole genome shotgun (WGS) entry which is preliminary data.</text>
</comment>
<reference evidence="3 4" key="1">
    <citation type="journal article" date="2022" name="G3 (Bethesda)">
        <title>Whole-genome sequence and methylome profiling of the almond [Prunus dulcis (Mill.) D.A. Webb] cultivar 'Nonpareil'.</title>
        <authorList>
            <person name="D'Amico-Willman K.M."/>
            <person name="Ouma W.Z."/>
            <person name="Meulia T."/>
            <person name="Sideli G.M."/>
            <person name="Gradziel T.M."/>
            <person name="Fresnedo-Ramirez J."/>
        </authorList>
    </citation>
    <scope>NUCLEOTIDE SEQUENCE [LARGE SCALE GENOMIC DNA]</scope>
    <source>
        <strain evidence="3">Clone GOH B32 T37-40</strain>
    </source>
</reference>
<organism evidence="3 4">
    <name type="scientific">Prunus dulcis</name>
    <name type="common">Almond</name>
    <name type="synonym">Amygdalus dulcis</name>
    <dbReference type="NCBI Taxonomy" id="3755"/>
    <lineage>
        <taxon>Eukaryota</taxon>
        <taxon>Viridiplantae</taxon>
        <taxon>Streptophyta</taxon>
        <taxon>Embryophyta</taxon>
        <taxon>Tracheophyta</taxon>
        <taxon>Spermatophyta</taxon>
        <taxon>Magnoliopsida</taxon>
        <taxon>eudicotyledons</taxon>
        <taxon>Gunneridae</taxon>
        <taxon>Pentapetalae</taxon>
        <taxon>rosids</taxon>
        <taxon>fabids</taxon>
        <taxon>Rosales</taxon>
        <taxon>Rosaceae</taxon>
        <taxon>Amygdaloideae</taxon>
        <taxon>Amygdaleae</taxon>
        <taxon>Prunus</taxon>
    </lineage>
</organism>
<evidence type="ECO:0000256" key="1">
    <source>
        <dbReference type="SAM" id="Coils"/>
    </source>
</evidence>
<feature type="compositionally biased region" description="Basic and acidic residues" evidence="2">
    <location>
        <begin position="1"/>
        <end position="15"/>
    </location>
</feature>
<sequence>MPKESTKGPTREPIKDQIQVSIPRSSGRNMITNSVENYSLHSPRRYEDVDPLNSSQNQNGSIWLLVVEGKSQDVVMCQDLAQRMVVCSNFQDAKPQESAWANKRQAQLKRLVELREKLRLEELELAKANVIALLKAATTEEMRLRREWVNGRFVMMVPKEPILELEAHLSRAFEANDSMAEPKRPTKVVDEKPLKGEKARVVQPKI</sequence>
<dbReference type="EMBL" id="JAJFAZ020000003">
    <property type="protein sequence ID" value="KAI5338996.1"/>
    <property type="molecule type" value="Genomic_DNA"/>
</dbReference>
<evidence type="ECO:0000313" key="3">
    <source>
        <dbReference type="EMBL" id="KAI5338996.1"/>
    </source>
</evidence>
<feature type="compositionally biased region" description="Polar residues" evidence="2">
    <location>
        <begin position="18"/>
        <end position="32"/>
    </location>
</feature>
<name>A0AAD4W9E5_PRUDU</name>